<keyword evidence="2 5" id="KW-0378">Hydrolase</keyword>
<proteinExistence type="inferred from homology"/>
<evidence type="ECO:0000256" key="5">
    <source>
        <dbReference type="RuleBase" id="RU000589"/>
    </source>
</evidence>
<dbReference type="InterPro" id="IPR000070">
    <property type="entry name" value="Pectinesterase_cat"/>
</dbReference>
<dbReference type="Pfam" id="PF01095">
    <property type="entry name" value="Pectinesterase"/>
    <property type="match status" value="1"/>
</dbReference>
<evidence type="ECO:0000259" key="6">
    <source>
        <dbReference type="Pfam" id="PF01095"/>
    </source>
</evidence>
<keyword evidence="3 5" id="KW-0063">Aspartyl esterase</keyword>
<organism evidence="7 8">
    <name type="scientific">Vibrio algarum</name>
    <dbReference type="NCBI Taxonomy" id="3020714"/>
    <lineage>
        <taxon>Bacteria</taxon>
        <taxon>Pseudomonadati</taxon>
        <taxon>Pseudomonadota</taxon>
        <taxon>Gammaproteobacteria</taxon>
        <taxon>Vibrionales</taxon>
        <taxon>Vibrionaceae</taxon>
        <taxon>Vibrio</taxon>
    </lineage>
</organism>
<feature type="domain" description="Pectinesterase catalytic" evidence="6">
    <location>
        <begin position="22"/>
        <end position="259"/>
    </location>
</feature>
<evidence type="ECO:0000256" key="4">
    <source>
        <dbReference type="PROSITE-ProRule" id="PRU10040"/>
    </source>
</evidence>
<dbReference type="PROSITE" id="PS00503">
    <property type="entry name" value="PECTINESTERASE_2"/>
    <property type="match status" value="1"/>
</dbReference>
<dbReference type="EMBL" id="JAQLOI010000003">
    <property type="protein sequence ID" value="MDB1125935.1"/>
    <property type="molecule type" value="Genomic_DNA"/>
</dbReference>
<reference evidence="7 8" key="1">
    <citation type="submission" date="2023-01" db="EMBL/GenBank/DDBJ databases">
        <title>Vibrio sp. KJ40-1 sp.nov, isolated from marine algae.</title>
        <authorList>
            <person name="Butt M."/>
            <person name="Kim J.M.J."/>
            <person name="Jeon C.O.C."/>
        </authorList>
    </citation>
    <scope>NUCLEOTIDE SEQUENCE [LARGE SCALE GENOMIC DNA]</scope>
    <source>
        <strain evidence="7 8">KJ40-1</strain>
    </source>
</reference>
<protein>
    <recommendedName>
        <fullName evidence="5">Pectinesterase</fullName>
        <ecNumber evidence="5">3.1.1.11</ecNumber>
    </recommendedName>
</protein>
<feature type="active site" evidence="4">
    <location>
        <position position="188"/>
    </location>
</feature>
<dbReference type="InterPro" id="IPR033131">
    <property type="entry name" value="Pectinesterase_Asp_AS"/>
</dbReference>
<dbReference type="PANTHER" id="PTHR31321">
    <property type="entry name" value="ACYL-COA THIOESTER HYDROLASE YBHC-RELATED"/>
    <property type="match status" value="1"/>
</dbReference>
<sequence>MNITPFNSPFDDTDTATRIDQIVDINGRGDFTSIQQCIDAAPKGNKGTVIYIRKGTYREKLHITRDNITLIGEHADETIITSSTANGMLDQNGRIWATRDSRTVSIDAEYFHACNLTIKNGFDFLKNQKKSPSDPTRILNTQAVALLLSPACHHAELHNINLISYHDTLYILGNDNLFKNVMICGTVDFIFGSGSAFFHRCDIVCRFRDDIKHDEPMGFVCAPSTDINQKLGFVFYHCSLKKENPLVSKGSYGLGRPWHPTTSFPDGTYADPNAIGSAIFITCFMDDHIYGWDIMHGRNHQGRLISFYPEHARFFEYGNYGKGTLSNKKTRRQLSKRQSDSIIQLIFSQHPSFVQN</sequence>
<dbReference type="Gene3D" id="2.160.20.10">
    <property type="entry name" value="Single-stranded right-handed beta-helix, Pectin lyase-like"/>
    <property type="match status" value="1"/>
</dbReference>
<dbReference type="SUPFAM" id="SSF51126">
    <property type="entry name" value="Pectin lyase-like"/>
    <property type="match status" value="1"/>
</dbReference>
<dbReference type="RefSeq" id="WP_272140100.1">
    <property type="nucleotide sequence ID" value="NZ_JAQLOI010000003.1"/>
</dbReference>
<accession>A0ABT4YWS9</accession>
<evidence type="ECO:0000256" key="3">
    <source>
        <dbReference type="ARBA" id="ARBA00023085"/>
    </source>
</evidence>
<keyword evidence="8" id="KW-1185">Reference proteome</keyword>
<dbReference type="Proteomes" id="UP001210678">
    <property type="component" value="Unassembled WGS sequence"/>
</dbReference>
<comment type="similarity">
    <text evidence="1">Belongs to the pectinesterase family.</text>
</comment>
<evidence type="ECO:0000256" key="1">
    <source>
        <dbReference type="ARBA" id="ARBA00008891"/>
    </source>
</evidence>
<comment type="pathway">
    <text evidence="5">Glycan metabolism; pectin degradation; 2-dehydro-3-deoxy-D-gluconate from pectin: step 1/5.</text>
</comment>
<dbReference type="InterPro" id="IPR011050">
    <property type="entry name" value="Pectin_lyase_fold/virulence"/>
</dbReference>
<gene>
    <name evidence="7" type="ORF">PGX00_20625</name>
</gene>
<comment type="caution">
    <text evidence="7">The sequence shown here is derived from an EMBL/GenBank/DDBJ whole genome shotgun (WGS) entry which is preliminary data.</text>
</comment>
<comment type="catalytic activity">
    <reaction evidence="5">
        <text>[(1-&gt;4)-alpha-D-galacturonosyl methyl ester](n) + n H2O = [(1-&gt;4)-alpha-D-galacturonosyl](n) + n methanol + n H(+)</text>
        <dbReference type="Rhea" id="RHEA:22380"/>
        <dbReference type="Rhea" id="RHEA-COMP:14570"/>
        <dbReference type="Rhea" id="RHEA-COMP:14573"/>
        <dbReference type="ChEBI" id="CHEBI:15377"/>
        <dbReference type="ChEBI" id="CHEBI:15378"/>
        <dbReference type="ChEBI" id="CHEBI:17790"/>
        <dbReference type="ChEBI" id="CHEBI:140522"/>
        <dbReference type="ChEBI" id="CHEBI:140523"/>
        <dbReference type="EC" id="3.1.1.11"/>
    </reaction>
</comment>
<name>A0ABT4YWS9_9VIBR</name>
<evidence type="ECO:0000313" key="7">
    <source>
        <dbReference type="EMBL" id="MDB1125935.1"/>
    </source>
</evidence>
<evidence type="ECO:0000256" key="2">
    <source>
        <dbReference type="ARBA" id="ARBA00022801"/>
    </source>
</evidence>
<evidence type="ECO:0000313" key="8">
    <source>
        <dbReference type="Proteomes" id="UP001210678"/>
    </source>
</evidence>
<dbReference type="InterPro" id="IPR012334">
    <property type="entry name" value="Pectin_lyas_fold"/>
</dbReference>
<dbReference type="EC" id="3.1.1.11" evidence="5"/>
<dbReference type="PANTHER" id="PTHR31321:SF57">
    <property type="entry name" value="PECTINESTERASE 53-RELATED"/>
    <property type="match status" value="1"/>
</dbReference>